<sequence>MQPKTAKYPKSTWLTQEERFNLDEAELFERCDPYLDCWWWRINNLYIIANEKGQEVLFRCRIAQTVLFMTMWFLNIILKARQLGFSTAIQVFILDHAMFNDNRQCGVIAQGKDEAGAIFSSKILYPYERLPNFLKTGKRSVKSKTGTGIKFNNDSWIRVAVSFRSGTLQVLHVSEYGKICANYPLRADEVQSGSFNAVHEDSYIFVESTAEGATGNFFDMSVDAMELLASGIDLSQQDFKFHFYPWFDDPKYVAPVPPGGLKLSKEKVKYFASVEAANGATLTDEQISWYIGKERNQKGKMKQEYPSTPMEAFLTSGRKVFDSDDLMRAEGRCVKPLIVYDIEPYTGKLKKMNGKVDLSVRGGDKLAQSTLGYLLIWELPDDNEDYAIGGDVAEGLEHGDRSSLDVVASSDGRQVAHWFGHIDPKRFAHINKHIGLMYNKAYIGIERNNHGHATLQELVDIYPTSRIYTEEHIDREDTDEETRKVGWNTTAQSKPILTSGLDELLTHDKDGIVWRGTVNELNTFVYDKKGRMGAQPGGFDDQVMSYAIAQEMRVRMPKRLIKDNTPAPHNPNSWMAR</sequence>
<accession>A0A0U2V4C5</accession>
<evidence type="ECO:0000313" key="2">
    <source>
        <dbReference type="Proteomes" id="UP000065261"/>
    </source>
</evidence>
<reference evidence="1 2" key="1">
    <citation type="submission" date="2015-03" db="EMBL/GenBank/DDBJ databases">
        <authorList>
            <person name="Murphy D."/>
        </authorList>
    </citation>
    <scope>NUCLEOTIDE SEQUENCE [LARGE SCALE GENOMIC DNA]</scope>
    <source>
        <strain evidence="1 2">KMM 520</strain>
    </source>
</reference>
<dbReference type="Gene3D" id="3.40.50.300">
    <property type="entry name" value="P-loop containing nucleotide triphosphate hydrolases"/>
    <property type="match status" value="1"/>
</dbReference>
<dbReference type="AlphaFoldDB" id="A0A0U2V4C5"/>
<dbReference type="PATRIC" id="fig|1315283.4.peg.1261"/>
<name>A0A0U2V4C5_9GAMM</name>
<dbReference type="EMBL" id="CP011034">
    <property type="protein sequence ID" value="ALS32668.1"/>
    <property type="molecule type" value="Genomic_DNA"/>
</dbReference>
<dbReference type="InterPro" id="IPR027417">
    <property type="entry name" value="P-loop_NTPase"/>
</dbReference>
<evidence type="ECO:0008006" key="3">
    <source>
        <dbReference type="Google" id="ProtNLM"/>
    </source>
</evidence>
<organism evidence="1">
    <name type="scientific">Pseudoalteromonas translucida KMM 520</name>
    <dbReference type="NCBI Taxonomy" id="1315283"/>
    <lineage>
        <taxon>Bacteria</taxon>
        <taxon>Pseudomonadati</taxon>
        <taxon>Pseudomonadota</taxon>
        <taxon>Gammaproteobacteria</taxon>
        <taxon>Alteromonadales</taxon>
        <taxon>Pseudoalteromonadaceae</taxon>
        <taxon>Pseudoalteromonas</taxon>
    </lineage>
</organism>
<evidence type="ECO:0000313" key="1">
    <source>
        <dbReference type="EMBL" id="ALS32668.1"/>
    </source>
</evidence>
<dbReference type="Gene3D" id="3.30.420.240">
    <property type="match status" value="1"/>
</dbReference>
<dbReference type="Proteomes" id="UP000065261">
    <property type="component" value="Chromosome I"/>
</dbReference>
<gene>
    <name evidence="1" type="ORF">PTRA_a1457</name>
</gene>
<protein>
    <recommendedName>
        <fullName evidence="3">Terminase large subunit gp17-like C-terminal domain-containing protein</fullName>
    </recommendedName>
</protein>
<dbReference type="RefSeq" id="WP_083497502.1">
    <property type="nucleotide sequence ID" value="NZ_CP011034.1"/>
</dbReference>
<dbReference type="KEGG" id="ptn:PTRA_a1457"/>
<proteinExistence type="predicted"/>